<dbReference type="OrthoDB" id="9768793at2"/>
<feature type="domain" description="NADP-dependent oxidoreductase" evidence="2">
    <location>
        <begin position="16"/>
        <end position="314"/>
    </location>
</feature>
<dbReference type="PANTHER" id="PTHR43364:SF4">
    <property type="entry name" value="NAD(P)-LINKED OXIDOREDUCTASE SUPERFAMILY PROTEIN"/>
    <property type="match status" value="1"/>
</dbReference>
<evidence type="ECO:0000259" key="2">
    <source>
        <dbReference type="Pfam" id="PF00248"/>
    </source>
</evidence>
<dbReference type="Proteomes" id="UP000256541">
    <property type="component" value="Unassembled WGS sequence"/>
</dbReference>
<reference evidence="3 4" key="1">
    <citation type="submission" date="2017-04" db="EMBL/GenBank/DDBJ databases">
        <title>Comparative genome analysis of Subtercola boreus.</title>
        <authorList>
            <person name="Cho Y.-J."/>
            <person name="Cho A."/>
            <person name="Kim O.-S."/>
            <person name="Lee J.-I."/>
        </authorList>
    </citation>
    <scope>NUCLEOTIDE SEQUENCE [LARGE SCALE GENOMIC DNA]</scope>
    <source>
        <strain evidence="3 4">P27479</strain>
    </source>
</reference>
<dbReference type="InterPro" id="IPR036812">
    <property type="entry name" value="NAD(P)_OxRdtase_dom_sf"/>
</dbReference>
<dbReference type="Pfam" id="PF00248">
    <property type="entry name" value="Aldo_ket_red"/>
    <property type="match status" value="1"/>
</dbReference>
<proteinExistence type="predicted"/>
<name>A0A3E0VQA1_9MICO</name>
<dbReference type="RefSeq" id="WP_116413119.1">
    <property type="nucleotide sequence ID" value="NZ_NBXB01000071.1"/>
</dbReference>
<comment type="caution">
    <text evidence="3">The sequence shown here is derived from an EMBL/GenBank/DDBJ whole genome shotgun (WGS) entry which is preliminary data.</text>
</comment>
<dbReference type="GO" id="GO:0005829">
    <property type="term" value="C:cytosol"/>
    <property type="evidence" value="ECO:0007669"/>
    <property type="project" value="UniProtKB-ARBA"/>
</dbReference>
<keyword evidence="1" id="KW-0560">Oxidoreductase</keyword>
<dbReference type="GO" id="GO:0016491">
    <property type="term" value="F:oxidoreductase activity"/>
    <property type="evidence" value="ECO:0007669"/>
    <property type="project" value="UniProtKB-KW"/>
</dbReference>
<organism evidence="3 4">
    <name type="scientific">Subtercola boreus</name>
    <dbReference type="NCBI Taxonomy" id="120213"/>
    <lineage>
        <taxon>Bacteria</taxon>
        <taxon>Bacillati</taxon>
        <taxon>Actinomycetota</taxon>
        <taxon>Actinomycetes</taxon>
        <taxon>Micrococcales</taxon>
        <taxon>Microbacteriaceae</taxon>
        <taxon>Subtercola</taxon>
    </lineage>
</organism>
<sequence>MDYRPLGRTGITVSHLTLGGMMFGAMGNQDRDDCTRIVHRALDAGVTTINTADGYSAGQSEEILGEALTGGRRDEVVLTVKFGVRLDGNPNHGGGSRRWINQAIDGSLRRLKTDHIDVYEFGAPDPGTDIDETLGALTDLVAAGKIRSFGTSKMPPSQIVEARDIATRRGHGVFRVEESPYSILNRVIEYDLLPTSQRLGIGILAFSVLGGGWLSGRYRSGHTVAASGPRSHRPQMDATAPGNAAKFAAADALGDLADKTGLTLIQLATAWTANHPAVSSVVIGPRTMEQLEGYLAADGVQLSTDVLDRIDEIVAPGVTIDVADAMWAYGTRTLDAPNRRR</sequence>
<protein>
    <submittedName>
        <fullName evidence="3">Aldo/keto reductase</fullName>
    </submittedName>
</protein>
<dbReference type="Gene3D" id="3.20.20.100">
    <property type="entry name" value="NADP-dependent oxidoreductase domain"/>
    <property type="match status" value="1"/>
</dbReference>
<dbReference type="EMBL" id="NBXB01000071">
    <property type="protein sequence ID" value="RFA11710.1"/>
    <property type="molecule type" value="Genomic_DNA"/>
</dbReference>
<dbReference type="SUPFAM" id="SSF51430">
    <property type="entry name" value="NAD(P)-linked oxidoreductase"/>
    <property type="match status" value="1"/>
</dbReference>
<dbReference type="FunFam" id="3.20.20.100:FF:000004">
    <property type="entry name" value="Oxidoreductase, aldo/keto reductase"/>
    <property type="match status" value="1"/>
</dbReference>
<evidence type="ECO:0000256" key="1">
    <source>
        <dbReference type="ARBA" id="ARBA00023002"/>
    </source>
</evidence>
<dbReference type="InterPro" id="IPR023210">
    <property type="entry name" value="NADP_OxRdtase_dom"/>
</dbReference>
<evidence type="ECO:0000313" key="4">
    <source>
        <dbReference type="Proteomes" id="UP000256541"/>
    </source>
</evidence>
<evidence type="ECO:0000313" key="3">
    <source>
        <dbReference type="EMBL" id="RFA11710.1"/>
    </source>
</evidence>
<dbReference type="InterPro" id="IPR050523">
    <property type="entry name" value="AKR_Detox_Biosynth"/>
</dbReference>
<gene>
    <name evidence="3" type="ORF">B7R22_18170</name>
</gene>
<accession>A0A3E0VQA1</accession>
<dbReference type="AlphaFoldDB" id="A0A3E0VQA1"/>
<dbReference type="PANTHER" id="PTHR43364">
    <property type="entry name" value="NADH-SPECIFIC METHYLGLYOXAL REDUCTASE-RELATED"/>
    <property type="match status" value="1"/>
</dbReference>